<name>A0A9P6LRX3_9FUNG</name>
<dbReference type="InterPro" id="IPR033449">
    <property type="entry name" value="Rit1_N"/>
</dbReference>
<accession>A0A9P6LRX3</accession>
<dbReference type="GO" id="GO:0019988">
    <property type="term" value="P:charged-tRNA amino acid modification"/>
    <property type="evidence" value="ECO:0007669"/>
    <property type="project" value="InterPro"/>
</dbReference>
<evidence type="ECO:0000313" key="2">
    <source>
        <dbReference type="EMBL" id="KAF9921764.1"/>
    </source>
</evidence>
<evidence type="ECO:0000313" key="3">
    <source>
        <dbReference type="Proteomes" id="UP000749646"/>
    </source>
</evidence>
<dbReference type="AlphaFoldDB" id="A0A9P6LRX3"/>
<comment type="caution">
    <text evidence="2">The sequence shown here is derived from an EMBL/GenBank/DDBJ whole genome shotgun (WGS) entry which is preliminary data.</text>
</comment>
<dbReference type="GO" id="GO:0043399">
    <property type="term" value="F:tRNA adenosine(64)-2'-O-ribosylphosphate transferase activity"/>
    <property type="evidence" value="ECO:0007669"/>
    <property type="project" value="InterPro"/>
</dbReference>
<organism evidence="2 3">
    <name type="scientific">Modicella reniformis</name>
    <dbReference type="NCBI Taxonomy" id="1440133"/>
    <lineage>
        <taxon>Eukaryota</taxon>
        <taxon>Fungi</taxon>
        <taxon>Fungi incertae sedis</taxon>
        <taxon>Mucoromycota</taxon>
        <taxon>Mortierellomycotina</taxon>
        <taxon>Mortierellomycetes</taxon>
        <taxon>Mortierellales</taxon>
        <taxon>Mortierellaceae</taxon>
        <taxon>Modicella</taxon>
    </lineage>
</organism>
<keyword evidence="3" id="KW-1185">Reference proteome</keyword>
<proteinExistence type="predicted"/>
<dbReference type="InterPro" id="IPR007306">
    <property type="entry name" value="Rit1"/>
</dbReference>
<sequence>MAIIKHGGCIVVDSTRKGKRIPDALSKTIPIWCTTINTAVRNCALQRQAAQTESGGVSNVSVLSSTSLSTSAKVSMDSCENEPQALLLVPSLDIKRWDTRYHSLPSLISRSEHGQIAEKIDGFSEKLLRFTDLAPLTTRLLKPIRPIWLTPQSFLLKDDLPDYSQVAFFPVVCLSASRVVLEGMEECDGYLYVQGSGDDEEMWSKGLTPDLFWEHEDYLLEEGITSAECEKRAREIVQQ</sequence>
<dbReference type="GO" id="GO:0005737">
    <property type="term" value="C:cytoplasm"/>
    <property type="evidence" value="ECO:0007669"/>
    <property type="project" value="TreeGrafter"/>
</dbReference>
<evidence type="ECO:0000259" key="1">
    <source>
        <dbReference type="Pfam" id="PF17184"/>
    </source>
</evidence>
<reference evidence="2" key="1">
    <citation type="journal article" date="2020" name="Fungal Divers.">
        <title>Resolving the Mortierellaceae phylogeny through synthesis of multi-gene phylogenetics and phylogenomics.</title>
        <authorList>
            <person name="Vandepol N."/>
            <person name="Liber J."/>
            <person name="Desiro A."/>
            <person name="Na H."/>
            <person name="Kennedy M."/>
            <person name="Barry K."/>
            <person name="Grigoriev I.V."/>
            <person name="Miller A.N."/>
            <person name="O'Donnell K."/>
            <person name="Stajich J.E."/>
            <person name="Bonito G."/>
        </authorList>
    </citation>
    <scope>NUCLEOTIDE SEQUENCE</scope>
    <source>
        <strain evidence="2">MES-2147</strain>
    </source>
</reference>
<feature type="non-terminal residue" evidence="2">
    <location>
        <position position="1"/>
    </location>
</feature>
<dbReference type="OrthoDB" id="45256at2759"/>
<gene>
    <name evidence="2" type="ORF">BGZ65_010081</name>
</gene>
<dbReference type="Proteomes" id="UP000749646">
    <property type="component" value="Unassembled WGS sequence"/>
</dbReference>
<dbReference type="Pfam" id="PF17184">
    <property type="entry name" value="Rit1_C"/>
    <property type="match status" value="1"/>
</dbReference>
<feature type="domain" description="Rit1 N-terminal" evidence="1">
    <location>
        <begin position="3"/>
        <end position="237"/>
    </location>
</feature>
<protein>
    <recommendedName>
        <fullName evidence="1">Rit1 N-terminal domain-containing protein</fullName>
    </recommendedName>
</protein>
<dbReference type="PANTHER" id="PTHR31811">
    <property type="entry name" value="TRNA A64-2'-O-RIBOSYLPHOSPHATE TRANSFERASE"/>
    <property type="match status" value="1"/>
</dbReference>
<dbReference type="PANTHER" id="PTHR31811:SF0">
    <property type="entry name" value="TRNA A64-2'-O-RIBOSYLPHOSPHATE TRANSFERASE"/>
    <property type="match status" value="1"/>
</dbReference>
<dbReference type="EMBL" id="JAAAHW010010967">
    <property type="protein sequence ID" value="KAF9921764.1"/>
    <property type="molecule type" value="Genomic_DNA"/>
</dbReference>